<feature type="compositionally biased region" description="Low complexity" evidence="8">
    <location>
        <begin position="240"/>
        <end position="250"/>
    </location>
</feature>
<feature type="compositionally biased region" description="Polar residues" evidence="8">
    <location>
        <begin position="1214"/>
        <end position="1225"/>
    </location>
</feature>
<feature type="compositionally biased region" description="Polar residues" evidence="8">
    <location>
        <begin position="481"/>
        <end position="501"/>
    </location>
</feature>
<feature type="compositionally biased region" description="Polar residues" evidence="8">
    <location>
        <begin position="1160"/>
        <end position="1172"/>
    </location>
</feature>
<dbReference type="GO" id="GO:0070971">
    <property type="term" value="C:endoplasmic reticulum exit site"/>
    <property type="evidence" value="ECO:0007669"/>
    <property type="project" value="TreeGrafter"/>
</dbReference>
<gene>
    <name evidence="11" type="ORF">AAE3_LOCUS14051</name>
</gene>
<comment type="function">
    <text evidence="6 7">Involved in the initiation of assembly of the COPII coat required for the formation of transport vesicles from the endoplasmic reticulum (ER) and the selection of cargo molecules. Also involved in autophagy.</text>
</comment>
<keyword evidence="7" id="KW-0072">Autophagy</keyword>
<evidence type="ECO:0000313" key="12">
    <source>
        <dbReference type="Proteomes" id="UP000467700"/>
    </source>
</evidence>
<feature type="domain" description="Sec16 Sec23-binding" evidence="9">
    <location>
        <begin position="823"/>
        <end position="1160"/>
    </location>
</feature>
<feature type="compositionally biased region" description="Low complexity" evidence="8">
    <location>
        <begin position="428"/>
        <end position="444"/>
    </location>
</feature>
<feature type="compositionally biased region" description="Pro residues" evidence="8">
    <location>
        <begin position="1199"/>
        <end position="1213"/>
    </location>
</feature>
<keyword evidence="7" id="KW-0653">Protein transport</keyword>
<keyword evidence="5 7" id="KW-0931">ER-Golgi transport</keyword>
<keyword evidence="4 7" id="KW-0256">Endoplasmic reticulum</keyword>
<keyword evidence="3 7" id="KW-0813">Transport</keyword>
<feature type="region of interest" description="Disordered" evidence="8">
    <location>
        <begin position="1447"/>
        <end position="1566"/>
    </location>
</feature>
<feature type="compositionally biased region" description="Low complexity" evidence="8">
    <location>
        <begin position="1186"/>
        <end position="1198"/>
    </location>
</feature>
<evidence type="ECO:0000256" key="7">
    <source>
        <dbReference type="RuleBase" id="RU364101"/>
    </source>
</evidence>
<comment type="subcellular location">
    <subcellularLocation>
        <location evidence="1">Endoplasmic reticulum membrane</location>
        <topology evidence="1">Peripheral membrane protein</topology>
        <orientation evidence="1">Cytoplasmic side</orientation>
    </subcellularLocation>
</comment>
<evidence type="ECO:0000256" key="5">
    <source>
        <dbReference type="ARBA" id="ARBA00022892"/>
    </source>
</evidence>
<dbReference type="Proteomes" id="UP000467700">
    <property type="component" value="Unassembled WGS sequence"/>
</dbReference>
<feature type="compositionally biased region" description="Low complexity" evidence="8">
    <location>
        <begin position="1514"/>
        <end position="1527"/>
    </location>
</feature>
<dbReference type="GO" id="GO:0016192">
    <property type="term" value="P:vesicle-mediated transport"/>
    <property type="evidence" value="ECO:0007669"/>
    <property type="project" value="UniProtKB-KW"/>
</dbReference>
<reference evidence="11 12" key="1">
    <citation type="submission" date="2020-01" db="EMBL/GenBank/DDBJ databases">
        <authorList>
            <person name="Gupta K D."/>
        </authorList>
    </citation>
    <scope>NUCLEOTIDE SEQUENCE [LARGE SCALE GENOMIC DNA]</scope>
</reference>
<feature type="compositionally biased region" description="Low complexity" evidence="8">
    <location>
        <begin position="566"/>
        <end position="581"/>
    </location>
</feature>
<dbReference type="InterPro" id="IPR024298">
    <property type="entry name" value="Sec16_Sec23-bd"/>
</dbReference>
<evidence type="ECO:0000256" key="2">
    <source>
        <dbReference type="ARBA" id="ARBA00005927"/>
    </source>
</evidence>
<organism evidence="11 12">
    <name type="scientific">Cyclocybe aegerita</name>
    <name type="common">Black poplar mushroom</name>
    <name type="synonym">Agrocybe aegerita</name>
    <dbReference type="NCBI Taxonomy" id="1973307"/>
    <lineage>
        <taxon>Eukaryota</taxon>
        <taxon>Fungi</taxon>
        <taxon>Dikarya</taxon>
        <taxon>Basidiomycota</taxon>
        <taxon>Agaricomycotina</taxon>
        <taxon>Agaricomycetes</taxon>
        <taxon>Agaricomycetidae</taxon>
        <taxon>Agaricales</taxon>
        <taxon>Agaricineae</taxon>
        <taxon>Bolbitiaceae</taxon>
        <taxon>Cyclocybe</taxon>
    </lineage>
</organism>
<dbReference type="CDD" id="cd09233">
    <property type="entry name" value="ACE1-Sec16-like"/>
    <property type="match status" value="1"/>
</dbReference>
<dbReference type="EMBL" id="CACVBS010000112">
    <property type="protein sequence ID" value="CAA7271684.1"/>
    <property type="molecule type" value="Genomic_DNA"/>
</dbReference>
<feature type="compositionally biased region" description="Polar residues" evidence="8">
    <location>
        <begin position="315"/>
        <end position="334"/>
    </location>
</feature>
<feature type="compositionally biased region" description="Pro residues" evidence="8">
    <location>
        <begin position="281"/>
        <end position="292"/>
    </location>
</feature>
<keyword evidence="7" id="KW-0472">Membrane</keyword>
<dbReference type="GO" id="GO:0007030">
    <property type="term" value="P:Golgi organization"/>
    <property type="evidence" value="ECO:0007669"/>
    <property type="project" value="TreeGrafter"/>
</dbReference>
<evidence type="ECO:0000256" key="6">
    <source>
        <dbReference type="ARBA" id="ARBA00024687"/>
    </source>
</evidence>
<name>A0A8S0XU89_CYCAE</name>
<dbReference type="PANTHER" id="PTHR13402">
    <property type="entry name" value="RGPR-RELATED"/>
    <property type="match status" value="1"/>
</dbReference>
<evidence type="ECO:0000256" key="1">
    <source>
        <dbReference type="ARBA" id="ARBA00004397"/>
    </source>
</evidence>
<sequence length="1566" mass="166615">MLYLPVAYHFVQIVHHNTWNNNILSDQKMEAAASLFGSDEPGSDPFATLGSEAGSATSPADDLFLGGSDSSLVIADTDAHNSTSQAVLAAHDTPFLGYPTNLGVQATAVPGTVPYDYHQNTSPEQNQWGGGGHDRSLASSYPKPAYRTVTPPAPTTNYSTNYAPTTHAAPTLTYPQYNPYDPPQPVAAPHYSPATTVNGVPHQAHDIRKPPPPPPSSSQYAPPVSHYTAPVVSGPPVPTPKVTTITRPKVSNAYDPPFLPSKPNRRTVRAASAHQTYSSYQPPPVNSYPPPTEQSSAYSGSYYQHPPPTHGPYSHDSTTAPSGNYQAPPNTYSPPNAYSATNLYAPTQTYTPSSTCASLASTSTPYVHDNHVVSSVAPANYSLNRAEVPTPGASSVHSIETRNLAAENTQHSVSIASQIPDPYDVGPSRPARSSSIGSTSSLTRESWEHMAEAEEPAVLSPSMVPLPYSPPLQKEELQPYGPSSITRADSSTQPTPRQSSYLPPRKDSIVNKDTHDPYVPKINQPSNNYIPRTSSPLSVYSRPNEQKKSPPHAPPSLNGNVPRPLAPSSLSLSNSKTLSNSAVDNVSNRAAFHKSEGRLGVQELIVKTTNMQYAPSPSLIGANDPLSRTSARAPVVTFGFGGKMVTCFHGMPGLNAGFDVALSARTSSEMRIHRLTKVLPESALSSPGPAYPGPLLSDPGTPSLSLVRPGASAQAKTKKAGVVVYLTGRADEINQGLGYLGPAEKQAAENKLILINLLKVMVENDGRLLGTMQAETAVRSVLVPSLEGSALQDGASLAAYKSAPFDEVPLSIVNVRSSTLDKIEELLLQGDRRQAYQFAMDEKLWAHAMVIASSIDKEAWKEVVNEFLRSELSAKDDGNRHLASHSPHASKNSRQSLRVAYSLFSGQGAAAVQELAPINFLPRATGLLLPTIPSGPSVTPRTPNFAAIQPQPTIPPEALDKWAETVAMMISSPLTPEGSSALTALGDQLLANNWVDAAHACYLLSPQTSLIGGFGAPAIRLALVGSKTSADAARNPDTLVFSEILEFALSLVPTAKGQEPFHGLPHLQTYRFIQAVSLAEIGDIQLANRYCETITTSLTHPSPYATQALLEQLHGLQERLSGVFHGDKNASWIGGKISKPSLDSIGGWLEGRFTKLVTGDSDSADSPSGQTKVSDHTFNGPFAHYSTISSTTPSARSSPQPPPATVNYFPPPQRTTSAMATSSPYSHAPVERSSSAMDYMRHKPPAPSTSTSSVPSSEPSPTGYGLNGHARDADPYVPKSHSAGNEELETPVQAASWWGSDDAAGQTPTAATFMKIEESSIQANSDGFVSLMDTQTFSFSSQQPSRQASSTSRQEEIEDDDDLGLGNPKSIPHEEQSKEETSPVKEKAAEPPKVTPAAPAVAASNGGGSWFGKWWRKSENTPGPVKASLGEESSFYYDKEQKRWVNKAAGAEASPKPAAPPPPPSRAQTASPGMTHTRSTPPPLPPPPMRPASAIDLTTEPPTKVPMRIRSNLAPPTESAPSTPTGTRLNPPSGPPPPSRPRSQATKRPVRSRYVDVFQQEGGASS</sequence>
<feature type="region of interest" description="Disordered" evidence="8">
    <location>
        <begin position="413"/>
        <end position="581"/>
    </location>
</feature>
<feature type="compositionally biased region" description="Polar residues" evidence="8">
    <location>
        <begin position="155"/>
        <end position="164"/>
    </location>
</feature>
<dbReference type="GO" id="GO:0006914">
    <property type="term" value="P:autophagy"/>
    <property type="evidence" value="ECO:0007669"/>
    <property type="project" value="UniProtKB-KW"/>
</dbReference>
<feature type="domain" description="Sec16 central conserved" evidence="10">
    <location>
        <begin position="633"/>
        <end position="766"/>
    </location>
</feature>
<dbReference type="InterPro" id="IPR024340">
    <property type="entry name" value="Sec16_CCD"/>
</dbReference>
<feature type="region of interest" description="Disordered" evidence="8">
    <location>
        <begin position="119"/>
        <end position="334"/>
    </location>
</feature>
<feature type="region of interest" description="Disordered" evidence="8">
    <location>
        <begin position="1160"/>
        <end position="1289"/>
    </location>
</feature>
<dbReference type="GO" id="GO:0015031">
    <property type="term" value="P:protein transport"/>
    <property type="evidence" value="ECO:0007669"/>
    <property type="project" value="UniProtKB-KW"/>
</dbReference>
<evidence type="ECO:0000256" key="3">
    <source>
        <dbReference type="ARBA" id="ARBA00022448"/>
    </source>
</evidence>
<feature type="compositionally biased region" description="Low complexity" evidence="8">
    <location>
        <begin position="1248"/>
        <end position="1262"/>
    </location>
</feature>
<protein>
    <recommendedName>
        <fullName evidence="7">Protein transport protein sec16</fullName>
    </recommendedName>
</protein>
<feature type="region of interest" description="Disordered" evidence="8">
    <location>
        <begin position="35"/>
        <end position="62"/>
    </location>
</feature>
<feature type="compositionally biased region" description="Basic and acidic residues" evidence="8">
    <location>
        <begin position="504"/>
        <end position="518"/>
    </location>
</feature>
<comment type="caution">
    <text evidence="11">The sequence shown here is derived from an EMBL/GenBank/DDBJ whole genome shotgun (WGS) entry which is preliminary data.</text>
</comment>
<evidence type="ECO:0000259" key="9">
    <source>
        <dbReference type="Pfam" id="PF12931"/>
    </source>
</evidence>
<proteinExistence type="inferred from homology"/>
<feature type="compositionally biased region" description="Polar residues" evidence="8">
    <location>
        <begin position="523"/>
        <end position="543"/>
    </location>
</feature>
<evidence type="ECO:0000313" key="11">
    <source>
        <dbReference type="EMBL" id="CAA7271684.1"/>
    </source>
</evidence>
<comment type="similarity">
    <text evidence="2 7">Belongs to the SEC16 family.</text>
</comment>
<evidence type="ECO:0000259" key="10">
    <source>
        <dbReference type="Pfam" id="PF12932"/>
    </source>
</evidence>
<evidence type="ECO:0000256" key="4">
    <source>
        <dbReference type="ARBA" id="ARBA00022824"/>
    </source>
</evidence>
<feature type="compositionally biased region" description="Pro residues" evidence="8">
    <location>
        <begin position="1480"/>
        <end position="1490"/>
    </location>
</feature>
<dbReference type="Pfam" id="PF12932">
    <property type="entry name" value="Sec16"/>
    <property type="match status" value="1"/>
</dbReference>
<feature type="compositionally biased region" description="Polar residues" evidence="8">
    <location>
        <begin position="293"/>
        <end position="302"/>
    </location>
</feature>
<dbReference type="Pfam" id="PF12931">
    <property type="entry name" value="TPR_Sec16"/>
    <property type="match status" value="1"/>
</dbReference>
<accession>A0A8S0XU89</accession>
<dbReference type="PANTHER" id="PTHR13402:SF6">
    <property type="entry name" value="SECRETORY 16, ISOFORM I"/>
    <property type="match status" value="1"/>
</dbReference>
<dbReference type="OrthoDB" id="8918678at2759"/>
<dbReference type="GO" id="GO:0005789">
    <property type="term" value="C:endoplasmic reticulum membrane"/>
    <property type="evidence" value="ECO:0007669"/>
    <property type="project" value="UniProtKB-SubCell"/>
</dbReference>
<feature type="compositionally biased region" description="Low complexity" evidence="8">
    <location>
        <begin position="1391"/>
        <end position="1403"/>
    </location>
</feature>
<feature type="compositionally biased region" description="Basic and acidic residues" evidence="8">
    <location>
        <begin position="1371"/>
        <end position="1390"/>
    </location>
</feature>
<dbReference type="GO" id="GO:0012507">
    <property type="term" value="C:ER to Golgi transport vesicle membrane"/>
    <property type="evidence" value="ECO:0007669"/>
    <property type="project" value="TreeGrafter"/>
</dbReference>
<evidence type="ECO:0000256" key="8">
    <source>
        <dbReference type="SAM" id="MobiDB-lite"/>
    </source>
</evidence>
<feature type="compositionally biased region" description="Low complexity" evidence="8">
    <location>
        <begin position="217"/>
        <end position="232"/>
    </location>
</feature>
<feature type="region of interest" description="Disordered" evidence="8">
    <location>
        <begin position="1338"/>
        <end position="1432"/>
    </location>
</feature>
<dbReference type="Gene3D" id="1.25.40.1030">
    <property type="match status" value="1"/>
</dbReference>
<keyword evidence="12" id="KW-1185">Reference proteome</keyword>
<dbReference type="GO" id="GO:0070973">
    <property type="term" value="P:protein localization to endoplasmic reticulum exit site"/>
    <property type="evidence" value="ECO:0007669"/>
    <property type="project" value="TreeGrafter"/>
</dbReference>
<feature type="compositionally biased region" description="Low complexity" evidence="8">
    <location>
        <begin position="1338"/>
        <end position="1352"/>
    </location>
</feature>